<sequence>MYNIEINQSVMAQLTKNDKKDFSQKMIEKLNTNLQNDFYRIKPIREISDQHAFEMRIHLGKKNFRFAFTIEQKNVNIFYLSTTLEKKEFDKEAQKNETNPT</sequence>
<dbReference type="EMBL" id="RKLY01000015">
    <property type="protein sequence ID" value="TGD23056.1"/>
    <property type="molecule type" value="Genomic_DNA"/>
</dbReference>
<dbReference type="Proteomes" id="UP000298021">
    <property type="component" value="Unassembled WGS sequence"/>
</dbReference>
<evidence type="ECO:0000313" key="1">
    <source>
        <dbReference type="EMBL" id="TGD23056.1"/>
    </source>
</evidence>
<reference evidence="1 2" key="1">
    <citation type="submission" date="2018-10" db="EMBL/GenBank/DDBJ databases">
        <title>Lactobacillus sp. R7 and Lactobacillus sp. R19 isolated from fermented mustard green product of Taiwan.</title>
        <authorList>
            <person name="Lin S.-T."/>
        </authorList>
    </citation>
    <scope>NUCLEOTIDE SEQUENCE [LARGE SCALE GENOMIC DNA]</scope>
    <source>
        <strain evidence="1 2">BCRC 81127</strain>
    </source>
</reference>
<proteinExistence type="predicted"/>
<name>A0A4Z0JL40_9LACO</name>
<protein>
    <recommendedName>
        <fullName evidence="3">Type II toxin-antitoxin system RelE/ParE family toxin</fullName>
    </recommendedName>
</protein>
<comment type="caution">
    <text evidence="1">The sequence shown here is derived from an EMBL/GenBank/DDBJ whole genome shotgun (WGS) entry which is preliminary data.</text>
</comment>
<evidence type="ECO:0000313" key="2">
    <source>
        <dbReference type="Proteomes" id="UP000298021"/>
    </source>
</evidence>
<dbReference type="AlphaFoldDB" id="A0A4Z0JL40"/>
<accession>A0A4Z0JL40</accession>
<dbReference type="RefSeq" id="WP_135372802.1">
    <property type="nucleotide sequence ID" value="NZ_RKLY01000015.1"/>
</dbReference>
<keyword evidence="2" id="KW-1185">Reference proteome</keyword>
<organism evidence="1 2">
    <name type="scientific">Companilactobacillus suantsaicola</name>
    <dbReference type="NCBI Taxonomy" id="2487723"/>
    <lineage>
        <taxon>Bacteria</taxon>
        <taxon>Bacillati</taxon>
        <taxon>Bacillota</taxon>
        <taxon>Bacilli</taxon>
        <taxon>Lactobacillales</taxon>
        <taxon>Lactobacillaceae</taxon>
        <taxon>Companilactobacillus</taxon>
    </lineage>
</organism>
<evidence type="ECO:0008006" key="3">
    <source>
        <dbReference type="Google" id="ProtNLM"/>
    </source>
</evidence>
<gene>
    <name evidence="1" type="ORF">EGT49_06890</name>
</gene>
<dbReference type="OrthoDB" id="2323579at2"/>